<dbReference type="InterPro" id="IPR005467">
    <property type="entry name" value="His_kinase_dom"/>
</dbReference>
<dbReference type="GO" id="GO:0004673">
    <property type="term" value="F:protein histidine kinase activity"/>
    <property type="evidence" value="ECO:0007669"/>
    <property type="project" value="UniProtKB-EC"/>
</dbReference>
<dbReference type="SMART" id="SM00387">
    <property type="entry name" value="HATPase_c"/>
    <property type="match status" value="1"/>
</dbReference>
<dbReference type="CDD" id="cd00088">
    <property type="entry name" value="HPT"/>
    <property type="match status" value="1"/>
</dbReference>
<evidence type="ECO:0000256" key="3">
    <source>
        <dbReference type="ARBA" id="ARBA00012438"/>
    </source>
</evidence>
<dbReference type="SMART" id="SM00073">
    <property type="entry name" value="HPT"/>
    <property type="match status" value="1"/>
</dbReference>
<dbReference type="Proteomes" id="UP001461341">
    <property type="component" value="Chromosome"/>
</dbReference>
<dbReference type="SUPFAM" id="SSF47226">
    <property type="entry name" value="Histidine-containing phosphotransfer domain, HPT domain"/>
    <property type="match status" value="1"/>
</dbReference>
<evidence type="ECO:0000256" key="8">
    <source>
        <dbReference type="ARBA" id="ARBA00022679"/>
    </source>
</evidence>
<evidence type="ECO:0000256" key="11">
    <source>
        <dbReference type="ARBA" id="ARBA00022840"/>
    </source>
</evidence>
<dbReference type="SUPFAM" id="SSF50341">
    <property type="entry name" value="CheW-like"/>
    <property type="match status" value="1"/>
</dbReference>
<dbReference type="InterPro" id="IPR002545">
    <property type="entry name" value="CheW-lke_dom"/>
</dbReference>
<evidence type="ECO:0000256" key="14">
    <source>
        <dbReference type="PROSITE-ProRule" id="PRU00110"/>
    </source>
</evidence>
<dbReference type="Pfam" id="PF01627">
    <property type="entry name" value="Hpt"/>
    <property type="match status" value="1"/>
</dbReference>
<dbReference type="InterPro" id="IPR036097">
    <property type="entry name" value="HisK_dim/P_sf"/>
</dbReference>
<evidence type="ECO:0000256" key="4">
    <source>
        <dbReference type="ARBA" id="ARBA00021495"/>
    </source>
</evidence>
<proteinExistence type="predicted"/>
<evidence type="ECO:0000256" key="13">
    <source>
        <dbReference type="ARBA" id="ARBA00035100"/>
    </source>
</evidence>
<comment type="function">
    <text evidence="13">Involved in the transmission of sensory signals from the chemoreceptors to the flagellar motors. CheA is autophosphorylated; it can transfer its phosphate group to either CheB or CheY.</text>
</comment>
<dbReference type="SMART" id="SM01231">
    <property type="entry name" value="H-kinase_dim"/>
    <property type="match status" value="1"/>
</dbReference>
<protein>
    <recommendedName>
        <fullName evidence="4">Chemotaxis protein CheA</fullName>
        <ecNumber evidence="3">2.7.13.3</ecNumber>
    </recommendedName>
</protein>
<keyword evidence="9" id="KW-0547">Nucleotide-binding</keyword>
<evidence type="ECO:0000313" key="19">
    <source>
        <dbReference type="Proteomes" id="UP001461341"/>
    </source>
</evidence>
<dbReference type="PROSITE" id="PS50109">
    <property type="entry name" value="HIS_KIN"/>
    <property type="match status" value="1"/>
</dbReference>
<dbReference type="InterPro" id="IPR004105">
    <property type="entry name" value="CheA-like_dim"/>
</dbReference>
<dbReference type="InterPro" id="IPR036890">
    <property type="entry name" value="HATPase_C_sf"/>
</dbReference>
<feature type="modified residue" description="Phosphohistidine" evidence="14">
    <location>
        <position position="50"/>
    </location>
</feature>
<keyword evidence="19" id="KW-1185">Reference proteome</keyword>
<dbReference type="PROSITE" id="PS50894">
    <property type="entry name" value="HPT"/>
    <property type="match status" value="1"/>
</dbReference>
<evidence type="ECO:0000313" key="18">
    <source>
        <dbReference type="EMBL" id="WZL75950.1"/>
    </source>
</evidence>
<dbReference type="InterPro" id="IPR036061">
    <property type="entry name" value="CheW-like_dom_sf"/>
</dbReference>
<dbReference type="EMBL" id="CP121689">
    <property type="protein sequence ID" value="WZL75950.1"/>
    <property type="molecule type" value="Genomic_DNA"/>
</dbReference>
<dbReference type="Gene3D" id="3.30.70.1110">
    <property type="entry name" value="Histidine kinase CheA-like, P2 response regulator-binding domain"/>
    <property type="match status" value="1"/>
</dbReference>
<dbReference type="PRINTS" id="PR00344">
    <property type="entry name" value="BCTRLSENSOR"/>
</dbReference>
<dbReference type="Gene3D" id="1.20.120.160">
    <property type="entry name" value="HPT domain"/>
    <property type="match status" value="1"/>
</dbReference>
<dbReference type="SUPFAM" id="SSF47384">
    <property type="entry name" value="Homodimeric domain of signal transducing histidine kinase"/>
    <property type="match status" value="1"/>
</dbReference>
<keyword evidence="8 18" id="KW-0808">Transferase</keyword>
<evidence type="ECO:0000256" key="9">
    <source>
        <dbReference type="ARBA" id="ARBA00022741"/>
    </source>
</evidence>
<evidence type="ECO:0000256" key="2">
    <source>
        <dbReference type="ARBA" id="ARBA00004496"/>
    </source>
</evidence>
<evidence type="ECO:0000256" key="10">
    <source>
        <dbReference type="ARBA" id="ARBA00022777"/>
    </source>
</evidence>
<dbReference type="Pfam" id="PF01584">
    <property type="entry name" value="CheW"/>
    <property type="match status" value="1"/>
</dbReference>
<evidence type="ECO:0000256" key="7">
    <source>
        <dbReference type="ARBA" id="ARBA00022553"/>
    </source>
</evidence>
<dbReference type="Pfam" id="PF02518">
    <property type="entry name" value="HATPase_c"/>
    <property type="match status" value="1"/>
</dbReference>
<comment type="catalytic activity">
    <reaction evidence="1">
        <text>ATP + protein L-histidine = ADP + protein N-phospho-L-histidine.</text>
        <dbReference type="EC" id="2.7.13.3"/>
    </reaction>
</comment>
<dbReference type="Gene3D" id="3.30.565.10">
    <property type="entry name" value="Histidine kinase-like ATPase, C-terminal domain"/>
    <property type="match status" value="1"/>
</dbReference>
<dbReference type="EC" id="2.7.13.3" evidence="3"/>
<evidence type="ECO:0000256" key="6">
    <source>
        <dbReference type="ARBA" id="ARBA00022500"/>
    </source>
</evidence>
<dbReference type="Gene3D" id="2.30.30.40">
    <property type="entry name" value="SH3 Domains"/>
    <property type="match status" value="1"/>
</dbReference>
<dbReference type="InterPro" id="IPR003594">
    <property type="entry name" value="HATPase_dom"/>
</dbReference>
<dbReference type="CDD" id="cd16916">
    <property type="entry name" value="HATPase_CheA-like"/>
    <property type="match status" value="1"/>
</dbReference>
<keyword evidence="12" id="KW-0902">Two-component regulatory system</keyword>
<feature type="domain" description="CheW-like" evidence="16">
    <location>
        <begin position="527"/>
        <end position="667"/>
    </location>
</feature>
<dbReference type="SUPFAM" id="SSF55052">
    <property type="entry name" value="CheY-binding domain of CheA"/>
    <property type="match status" value="1"/>
</dbReference>
<keyword evidence="6" id="KW-0145">Chemotaxis</keyword>
<accession>A0ABZ2YAB1</accession>
<dbReference type="InterPro" id="IPR036641">
    <property type="entry name" value="HPT_dom_sf"/>
</dbReference>
<dbReference type="InterPro" id="IPR010808">
    <property type="entry name" value="CheA_P2-bd"/>
</dbReference>
<dbReference type="Gene3D" id="1.10.287.560">
    <property type="entry name" value="Histidine kinase CheA-like, homodimeric domain"/>
    <property type="match status" value="1"/>
</dbReference>
<dbReference type="PANTHER" id="PTHR43395">
    <property type="entry name" value="SENSOR HISTIDINE KINASE CHEA"/>
    <property type="match status" value="1"/>
</dbReference>
<organism evidence="18 19">
    <name type="scientific">Thermatribacter velox</name>
    <dbReference type="NCBI Taxonomy" id="3039681"/>
    <lineage>
        <taxon>Bacteria</taxon>
        <taxon>Pseudomonadati</taxon>
        <taxon>Atribacterota</taxon>
        <taxon>Atribacteria</taxon>
        <taxon>Atribacterales</taxon>
        <taxon>Thermatribacteraceae</taxon>
        <taxon>Thermatribacter</taxon>
    </lineage>
</organism>
<evidence type="ECO:0000256" key="1">
    <source>
        <dbReference type="ARBA" id="ARBA00000085"/>
    </source>
</evidence>
<dbReference type="Pfam" id="PF02895">
    <property type="entry name" value="H-kinase_dim"/>
    <property type="match status" value="1"/>
</dbReference>
<dbReference type="InterPro" id="IPR004358">
    <property type="entry name" value="Sig_transdc_His_kin-like_C"/>
</dbReference>
<keyword evidence="10" id="KW-0418">Kinase</keyword>
<dbReference type="RefSeq" id="WP_369018103.1">
    <property type="nucleotide sequence ID" value="NZ_CP121689.1"/>
</dbReference>
<sequence length="682" mass="75873">MTDSFDMERYLAVFLEEVEEHLQNLEEGLVSLERDPQNQELVQALFRSFHTIKGSSGSMGFVRLSGLAHTLENVLDRVRNKELEVTPSLVDLLLKGVDMIREFKESIAQTSQEPELDIGELEAHLKQFLAGGVDDQEALKEEDTGAHPGKVAESGENKASEGKRYQVRVFLHKDCSMKGVRAYLVLNRLQELGAQILFSEPTVAELEKENFGESFLVEVLFPGEAEAIRSAVLGVAEVEKVEVQEVEAEKEKEGQAAQREVAKSVQGIRKTVRVDVERLDNLMNLVGELVIDRARLENSIQRLDTETDLKALREQLADTSTHLGRITNELQTEIMKARMLPLAEVFNRFPRMVRDIARNSGKEVDFVIEGEETELDRSLLEEITDPLIHLLRNAIDHGIESPEERAAAGKPARGRVLLKAYQEENSVVIMVQDDGRGISLGKLKQKALERGLVKADELEKLSEKEIIDFIFHPGFSTAEEVTDVSGRGVGMDVVKRNIEKINGQVFVESLEGKGTTFYLRLPLTLAIVRALLVKVKEAIFAIPLSDVVEIERVELKNTYWLNQVLTTLFRGNTLPLVSLAGLLSGEVEATFSNREAASTVFYTVVVNAARSMAGLVVDEIIGEQEIVIKSLGEYIGDIRGLGGATILGDGTVSLILDVASLLAKFSQLRRFAENARTDFDRR</sequence>
<dbReference type="PROSITE" id="PS50851">
    <property type="entry name" value="CHEW"/>
    <property type="match status" value="1"/>
</dbReference>
<comment type="subcellular location">
    <subcellularLocation>
        <location evidence="2">Cytoplasm</location>
    </subcellularLocation>
</comment>
<keyword evidence="11" id="KW-0067">ATP-binding</keyword>
<dbReference type="InterPro" id="IPR035891">
    <property type="entry name" value="CheY-binding_CheA"/>
</dbReference>
<feature type="domain" description="HPt" evidence="17">
    <location>
        <begin position="3"/>
        <end position="107"/>
    </location>
</feature>
<dbReference type="InterPro" id="IPR051315">
    <property type="entry name" value="Bact_Chemotaxis_CheA"/>
</dbReference>
<dbReference type="Pfam" id="PF07194">
    <property type="entry name" value="P2"/>
    <property type="match status" value="1"/>
</dbReference>
<dbReference type="InterPro" id="IPR037052">
    <property type="entry name" value="CheA-like_P2_sf"/>
</dbReference>
<evidence type="ECO:0000256" key="12">
    <source>
        <dbReference type="ARBA" id="ARBA00023012"/>
    </source>
</evidence>
<dbReference type="InterPro" id="IPR037006">
    <property type="entry name" value="CheA-like_homodim_sf"/>
</dbReference>
<feature type="domain" description="Histidine kinase" evidence="15">
    <location>
        <begin position="284"/>
        <end position="525"/>
    </location>
</feature>
<evidence type="ECO:0000256" key="5">
    <source>
        <dbReference type="ARBA" id="ARBA00022490"/>
    </source>
</evidence>
<dbReference type="SMART" id="SM00260">
    <property type="entry name" value="CheW"/>
    <property type="match status" value="1"/>
</dbReference>
<name>A0ABZ2YAB1_9BACT</name>
<dbReference type="InterPro" id="IPR008207">
    <property type="entry name" value="Sig_transdc_His_kin_Hpt_dom"/>
</dbReference>
<keyword evidence="7 14" id="KW-0597">Phosphoprotein</keyword>
<evidence type="ECO:0000259" key="16">
    <source>
        <dbReference type="PROSITE" id="PS50851"/>
    </source>
</evidence>
<evidence type="ECO:0000259" key="15">
    <source>
        <dbReference type="PROSITE" id="PS50109"/>
    </source>
</evidence>
<keyword evidence="5" id="KW-0963">Cytoplasm</keyword>
<evidence type="ECO:0000259" key="17">
    <source>
        <dbReference type="PROSITE" id="PS50894"/>
    </source>
</evidence>
<reference evidence="18 19" key="1">
    <citation type="submission" date="2023-03" db="EMBL/GenBank/DDBJ databases">
        <title>Novel Species.</title>
        <authorList>
            <person name="Ma S."/>
        </authorList>
    </citation>
    <scope>NUCLEOTIDE SEQUENCE [LARGE SCALE GENOMIC DNA]</scope>
    <source>
        <strain evidence="18 19">B11</strain>
    </source>
</reference>
<dbReference type="PANTHER" id="PTHR43395:SF10">
    <property type="entry name" value="CHEMOTAXIS PROTEIN CHEA"/>
    <property type="match status" value="1"/>
</dbReference>
<gene>
    <name evidence="18" type="ORF">QBE54_10255</name>
</gene>
<dbReference type="SUPFAM" id="SSF55874">
    <property type="entry name" value="ATPase domain of HSP90 chaperone/DNA topoisomerase II/histidine kinase"/>
    <property type="match status" value="1"/>
</dbReference>